<keyword evidence="9" id="KW-0406">Ion transport</keyword>
<feature type="transmembrane region" description="Helical" evidence="7">
    <location>
        <begin position="1090"/>
        <end position="1109"/>
    </location>
</feature>
<feature type="transmembrane region" description="Helical" evidence="7">
    <location>
        <begin position="341"/>
        <end position="361"/>
    </location>
</feature>
<feature type="transmembrane region" description="Helical" evidence="7">
    <location>
        <begin position="451"/>
        <end position="475"/>
    </location>
</feature>
<dbReference type="InterPro" id="IPR018247">
    <property type="entry name" value="EF_Hand_1_Ca_BS"/>
</dbReference>
<dbReference type="Pfam" id="PF13202">
    <property type="entry name" value="EF-hand_5"/>
    <property type="match status" value="1"/>
</dbReference>
<protein>
    <submittedName>
        <fullName evidence="9">Sodium channel protein type 11 subunit alpha</fullName>
    </submittedName>
</protein>
<dbReference type="Gene3D" id="1.10.238.10">
    <property type="entry name" value="EF-hand"/>
    <property type="match status" value="1"/>
</dbReference>
<evidence type="ECO:0000256" key="6">
    <source>
        <dbReference type="SAM" id="MobiDB-lite"/>
    </source>
</evidence>
<evidence type="ECO:0000256" key="2">
    <source>
        <dbReference type="ARBA" id="ARBA00022692"/>
    </source>
</evidence>
<dbReference type="PANTHER" id="PTHR10037">
    <property type="entry name" value="VOLTAGE-GATED CATION CHANNEL CALCIUM AND SODIUM"/>
    <property type="match status" value="1"/>
</dbReference>
<feature type="transmembrane region" description="Helical" evidence="7">
    <location>
        <begin position="1130"/>
        <end position="1153"/>
    </location>
</feature>
<keyword evidence="4 7" id="KW-1133">Transmembrane helix</keyword>
<comment type="subcellular location">
    <subcellularLocation>
        <location evidence="1">Membrane</location>
        <topology evidence="1">Multi-pass membrane protein</topology>
    </subcellularLocation>
</comment>
<evidence type="ECO:0000259" key="8">
    <source>
        <dbReference type="PROSITE" id="PS50222"/>
    </source>
</evidence>
<keyword evidence="2 7" id="KW-0812">Transmembrane</keyword>
<dbReference type="SUPFAM" id="SSF47473">
    <property type="entry name" value="EF-hand"/>
    <property type="match status" value="1"/>
</dbReference>
<organism evidence="9 10">
    <name type="scientific">Symbiodinium microadriaticum</name>
    <name type="common">Dinoflagellate</name>
    <name type="synonym">Zooxanthella microadriatica</name>
    <dbReference type="NCBI Taxonomy" id="2951"/>
    <lineage>
        <taxon>Eukaryota</taxon>
        <taxon>Sar</taxon>
        <taxon>Alveolata</taxon>
        <taxon>Dinophyceae</taxon>
        <taxon>Suessiales</taxon>
        <taxon>Symbiodiniaceae</taxon>
        <taxon>Symbiodinium</taxon>
    </lineage>
</organism>
<dbReference type="InterPro" id="IPR027359">
    <property type="entry name" value="Volt_channel_dom_sf"/>
</dbReference>
<dbReference type="Gene3D" id="1.20.120.350">
    <property type="entry name" value="Voltage-gated potassium channels. Chain C"/>
    <property type="match status" value="1"/>
</dbReference>
<dbReference type="GO" id="GO:0086010">
    <property type="term" value="P:membrane depolarization during action potential"/>
    <property type="evidence" value="ECO:0007669"/>
    <property type="project" value="TreeGrafter"/>
</dbReference>
<evidence type="ECO:0000256" key="3">
    <source>
        <dbReference type="ARBA" id="ARBA00022837"/>
    </source>
</evidence>
<dbReference type="PROSITE" id="PS00018">
    <property type="entry name" value="EF_HAND_1"/>
    <property type="match status" value="2"/>
</dbReference>
<dbReference type="PROSITE" id="PS50222">
    <property type="entry name" value="EF_HAND_2"/>
    <property type="match status" value="2"/>
</dbReference>
<accession>A0A1Q9EQ18</accession>
<dbReference type="EMBL" id="LSRX01000095">
    <property type="protein sequence ID" value="OLQ09534.1"/>
    <property type="molecule type" value="Genomic_DNA"/>
</dbReference>
<dbReference type="SMART" id="SM00054">
    <property type="entry name" value="EFh"/>
    <property type="match status" value="2"/>
</dbReference>
<feature type="transmembrane region" description="Helical" evidence="7">
    <location>
        <begin position="296"/>
        <end position="321"/>
    </location>
</feature>
<dbReference type="CDD" id="cd00051">
    <property type="entry name" value="EFh"/>
    <property type="match status" value="1"/>
</dbReference>
<reference evidence="9 10" key="1">
    <citation type="submission" date="2016-02" db="EMBL/GenBank/DDBJ databases">
        <title>Genome analysis of coral dinoflagellate symbionts highlights evolutionary adaptations to a symbiotic lifestyle.</title>
        <authorList>
            <person name="Aranda M."/>
            <person name="Li Y."/>
            <person name="Liew Y.J."/>
            <person name="Baumgarten S."/>
            <person name="Simakov O."/>
            <person name="Wilson M."/>
            <person name="Piel J."/>
            <person name="Ashoor H."/>
            <person name="Bougouffa S."/>
            <person name="Bajic V.B."/>
            <person name="Ryu T."/>
            <person name="Ravasi T."/>
            <person name="Bayer T."/>
            <person name="Micklem G."/>
            <person name="Kim H."/>
            <person name="Bhak J."/>
            <person name="Lajeunesse T.C."/>
            <person name="Voolstra C.R."/>
        </authorList>
    </citation>
    <scope>NUCLEOTIDE SEQUENCE [LARGE SCALE GENOMIC DNA]</scope>
    <source>
        <strain evidence="9 10">CCMP2467</strain>
    </source>
</reference>
<dbReference type="InterPro" id="IPR005821">
    <property type="entry name" value="Ion_trans_dom"/>
</dbReference>
<comment type="caution">
    <text evidence="9">The sequence shown here is derived from an EMBL/GenBank/DDBJ whole genome shotgun (WGS) entry which is preliminary data.</text>
</comment>
<feature type="domain" description="EF-hand" evidence="8">
    <location>
        <begin position="500"/>
        <end position="535"/>
    </location>
</feature>
<dbReference type="GO" id="GO:0005509">
    <property type="term" value="F:calcium ion binding"/>
    <property type="evidence" value="ECO:0007669"/>
    <property type="project" value="InterPro"/>
</dbReference>
<keyword evidence="3" id="KW-0106">Calcium</keyword>
<dbReference type="InterPro" id="IPR002048">
    <property type="entry name" value="EF_hand_dom"/>
</dbReference>
<evidence type="ECO:0000256" key="4">
    <source>
        <dbReference type="ARBA" id="ARBA00022989"/>
    </source>
</evidence>
<keyword evidence="9" id="KW-0813">Transport</keyword>
<keyword evidence="9" id="KW-0407">Ion channel</keyword>
<feature type="transmembrane region" description="Helical" evidence="7">
    <location>
        <begin position="1165"/>
        <end position="1184"/>
    </location>
</feature>
<dbReference type="GO" id="GO:0005248">
    <property type="term" value="F:voltage-gated sodium channel activity"/>
    <property type="evidence" value="ECO:0007669"/>
    <property type="project" value="TreeGrafter"/>
</dbReference>
<keyword evidence="10" id="KW-1185">Reference proteome</keyword>
<dbReference type="Gene3D" id="1.10.287.70">
    <property type="match status" value="1"/>
</dbReference>
<evidence type="ECO:0000256" key="7">
    <source>
        <dbReference type="SAM" id="Phobius"/>
    </source>
</evidence>
<proteinExistence type="predicted"/>
<dbReference type="GO" id="GO:0001518">
    <property type="term" value="C:voltage-gated sodium channel complex"/>
    <property type="evidence" value="ECO:0007669"/>
    <property type="project" value="TreeGrafter"/>
</dbReference>
<dbReference type="OrthoDB" id="426257at2759"/>
<feature type="transmembrane region" description="Helical" evidence="7">
    <location>
        <begin position="421"/>
        <end position="439"/>
    </location>
</feature>
<dbReference type="InterPro" id="IPR011992">
    <property type="entry name" value="EF-hand-dom_pair"/>
</dbReference>
<feature type="domain" description="EF-hand" evidence="8">
    <location>
        <begin position="543"/>
        <end position="578"/>
    </location>
</feature>
<sequence length="1762" mass="194139">MQSDPKPTPPWNEDIRKLHQFIEDQFCRQAVLLQELTRPLRFAHDKLAPAVAPVLRPPEGETKDLDVISETSGAGINIRHIERHPGTVLASGGRTEKADMQSETSLNNSAAASVAAEVAEARNKELGEADTEKRVTLSFQMPEDPQDVQDLAAFDENWEPTARPSVTESPAKRSRDSSRQTFVRAKLSQHQEKAAAAARLVRQASAVKPKRCRPSAKQVVMSRVFAYGIICLIIVNLVLLGIEVDISAGLPQNEVPTWFAIVNIIIVSVYTLEIALKIVAFGAREFFRGKDRYWNVFDFVIVSVSIGETLIEMLILTSSSVDSAHLRVLRFLRVARALRSIRVMRLVHYIGALRTLVFSIVSTMGSLLWTMLLLVMIFYLFGVILAQIATDNCRTLQQTATGDINAVPVCEGALYVHWRTVPVSMLTLFMAVSGGLSWTEALQPLQQFSPFGVACVIIYIVITVFAVLNVVTGVFCNTAIESAHADKDIAIMKQMNKRNAQIEALRHVFGEIDRDRSNKVSIQELKDAMDTQKLSSFMESLGISTEDVWTLFMVIDSDESGEITLDEFVGGCMTLNGPARSLHLARMSHENKVTRQEIKQLSAQMAGLMSFLGVDRADADMGAQIDFILTAAGRVPLKGQPQSAATDPLTRLEATQWELVIWARLLEGVRSYAPHQGPRALEAVLLAALSNNLVPLVLAESSSASSALESFLASGAVDDPAVQCVSLRLCALEQKRQRDFKRFFRNALKSAILLVFEDDDGAAGIAEDAWLQRATSMQNLEAHLLLPEADAGTETVDTPFEAAEGQEEAAPKPTVSKEELMQRAAAELPPMTNLGPSGHVWELTEEEAAWQKCGHAFGRCKSPYVAIITRYGSGLETELRLPGQAEVRKACSSASHGTSAVYTAGLRAAVIATHVSREPLPERKSPLKRWDPEPWSGVKERLLGPVLAAYDDERVLCQRHIKRGLGLVLWGLERFFGGGFRNVRNSFLAITYFGQLSARLGSWFRLTSLDKRPSRSSRRGHQSGPRLTWRQALPDCAFAIFQLLLLVPALFPEFLSLSDGSEFCDDVVEARKEHLGDDINGIAPGMRFSVLVYSFSALVNIAANLFISLRMRLTFASASGQSKMLSTEASVCSVLSLSWLLAGLSAASCAATWCFPGLRGIHLGLALNVITSPLLLLLVAAFIRSVKLRLKLLEVGYGKPLGAQCLLHLVNSLVFLAILSAAWHCSSYVTKGLFGSHPAAFLGRRDLGAQGTSSHDKFNASVVFFAFGITSAVTFRAFRRMEQAARPAVVSDDLGAYIKAEATWAATELKNARLAVLLTCHSSSIAALICICRPWLLVLCSKDDDRCYIVYQLVVPVLELGAVMVEIISLFSLLGVFSLKPPDIRVAPQPGRRAGSVRLMTRVDTLTEAWWATARELASRSVSLEQLLRFWGELGSEGLMPHYDTERSTTNDVVRQAIIPKSRRPDGGDCLAKVFQEGGEVMPPKAMVTHSWRNNFRDLVAAIIADAGKKDEYWRVAGKLKGSPMDAAREVDKLLWKLHGNEHRYWICAFCVNQHASICGGYADPPPIADASAYKRWWESRHDTVTEQPLPICNCSQPKLFSNKDSARCELNKFDDMMTVLHETVLGFRQVVAVDRQLDVFNRAWCVAELVEASRLDMQQVIQVHSTSALDIYSGDTAAYATLATLSVRDCCASRPEDKQDILARIGDTEEFDAKLHTVIFGQHGLLGRRFHGFGALDAAARTARRVNEVVTLRRKADSSRE</sequence>
<evidence type="ECO:0000313" key="10">
    <source>
        <dbReference type="Proteomes" id="UP000186817"/>
    </source>
</evidence>
<name>A0A1Q9EQ18_SYMMI</name>
<evidence type="ECO:0000256" key="5">
    <source>
        <dbReference type="ARBA" id="ARBA00023136"/>
    </source>
</evidence>
<feature type="transmembrane region" description="Helical" evidence="7">
    <location>
        <begin position="368"/>
        <end position="389"/>
    </location>
</feature>
<feature type="transmembrane region" description="Helical" evidence="7">
    <location>
        <begin position="1258"/>
        <end position="1278"/>
    </location>
</feature>
<feature type="transmembrane region" description="Helical" evidence="7">
    <location>
        <begin position="257"/>
        <end position="276"/>
    </location>
</feature>
<gene>
    <name evidence="9" type="primary">Scn11a</name>
    <name evidence="9" type="ORF">AK812_SmicGene6861</name>
</gene>
<evidence type="ECO:0000256" key="1">
    <source>
        <dbReference type="ARBA" id="ARBA00004141"/>
    </source>
</evidence>
<dbReference type="InterPro" id="IPR043203">
    <property type="entry name" value="VGCC_Ca_Na"/>
</dbReference>
<dbReference type="PANTHER" id="PTHR10037:SF62">
    <property type="entry name" value="SODIUM CHANNEL PROTEIN 60E"/>
    <property type="match status" value="1"/>
</dbReference>
<keyword evidence="5 7" id="KW-0472">Membrane</keyword>
<evidence type="ECO:0000313" key="9">
    <source>
        <dbReference type="EMBL" id="OLQ09534.1"/>
    </source>
</evidence>
<dbReference type="Pfam" id="PF00520">
    <property type="entry name" value="Ion_trans"/>
    <property type="match status" value="1"/>
</dbReference>
<dbReference type="Proteomes" id="UP000186817">
    <property type="component" value="Unassembled WGS sequence"/>
</dbReference>
<feature type="transmembrane region" description="Helical" evidence="7">
    <location>
        <begin position="1205"/>
        <end position="1223"/>
    </location>
</feature>
<feature type="region of interest" description="Disordered" evidence="6">
    <location>
        <begin position="158"/>
        <end position="181"/>
    </location>
</feature>
<feature type="transmembrane region" description="Helical" evidence="7">
    <location>
        <begin position="220"/>
        <end position="242"/>
    </location>
</feature>
<dbReference type="SUPFAM" id="SSF81324">
    <property type="entry name" value="Voltage-gated potassium channels"/>
    <property type="match status" value="1"/>
</dbReference>
<feature type="transmembrane region" description="Helical" evidence="7">
    <location>
        <begin position="1348"/>
        <end position="1377"/>
    </location>
</feature>